<feature type="transmembrane region" description="Helical" evidence="5">
    <location>
        <begin position="181"/>
        <end position="204"/>
    </location>
</feature>
<feature type="transmembrane region" description="Helical" evidence="5">
    <location>
        <begin position="323"/>
        <end position="344"/>
    </location>
</feature>
<dbReference type="KEGG" id="bmor:101741063"/>
<dbReference type="PANTHER" id="PTHR24064">
    <property type="entry name" value="SOLUTE CARRIER FAMILY 22 MEMBER"/>
    <property type="match status" value="1"/>
</dbReference>
<dbReference type="GeneID" id="101741063"/>
<dbReference type="Gene3D" id="1.20.1250.20">
    <property type="entry name" value="MFS general substrate transporter like domains"/>
    <property type="match status" value="1"/>
</dbReference>
<dbReference type="GO" id="GO:0016020">
    <property type="term" value="C:membrane"/>
    <property type="evidence" value="ECO:0007669"/>
    <property type="project" value="UniProtKB-SubCell"/>
</dbReference>
<reference evidence="8" key="1">
    <citation type="journal article" date="2008" name="Insect Biochem. Mol. Biol.">
        <title>The genome of a lepidopteran model insect, the silkworm Bombyx mori.</title>
        <authorList>
            <consortium name="International Silkworm Genome Consortium"/>
        </authorList>
    </citation>
    <scope>NUCLEOTIDE SEQUENCE [LARGE SCALE GENOMIC DNA]</scope>
    <source>
        <strain evidence="8">p50T</strain>
    </source>
</reference>
<keyword evidence="2 5" id="KW-0812">Transmembrane</keyword>
<feature type="transmembrane region" description="Helical" evidence="5">
    <location>
        <begin position="26"/>
        <end position="46"/>
    </location>
</feature>
<feature type="domain" description="Major facilitator superfamily (MFS) profile" evidence="6">
    <location>
        <begin position="26"/>
        <end position="464"/>
    </location>
</feature>
<evidence type="ECO:0000313" key="8">
    <source>
        <dbReference type="Proteomes" id="UP000005204"/>
    </source>
</evidence>
<dbReference type="GO" id="GO:0022857">
    <property type="term" value="F:transmembrane transporter activity"/>
    <property type="evidence" value="ECO:0007669"/>
    <property type="project" value="InterPro"/>
</dbReference>
<sequence length="489" mass="55830">MEQIKYTELDDVLSKFSIFGRYHIELLLYLAFAYASNSMYCSNYIFAAEKIEYRCTDPLYNSSSERNTSRCLEWSYEDPHSFVAEFQIGDQEWKRTLVGTAHSFGYMIGLLLIGPISDRLGRKKAIVITGVLGGAFGLTKSFTSWYWVYIALEFLESALGDICSPLYILNIEIVSTKRRVSYYLLCSLGYILGSIILPLTAWAVPYWRNYLRAIYTPAFLFFFYTYLIDESPRWLLIKGKKDKAITILKNAAIKNKIQFGKGVLEDLHTEDQKGIGFFNLLRLTFTSPTMLRRCVICIIWWGTCTFVNYGLIINSVSLEGNKYVNFILMSVLDIPGNFVIMYILLYYKRKYPLIVTFLLGGVLCMVQPFLPTDLPWLSLIVYITGKLMSSFYFSITYMYTSELFPTYTRNSMHALCSSLGRIGSIIAPQTPLLMAYWQGLPSMIFGISAVLAGLITFLVPDTADDSLPDTVRQAEDIGKTKNVKNIEFT</sequence>
<dbReference type="AlphaFoldDB" id="A0A8R2HQ37"/>
<dbReference type="RefSeq" id="XP_021203808.1">
    <property type="nucleotide sequence ID" value="XM_021348133.3"/>
</dbReference>
<accession>A0A8R2HQ37</accession>
<feature type="transmembrane region" description="Helical" evidence="5">
    <location>
        <begin position="443"/>
        <end position="463"/>
    </location>
</feature>
<dbReference type="Proteomes" id="UP000005204">
    <property type="component" value="Unassembled WGS sequence"/>
</dbReference>
<evidence type="ECO:0000256" key="2">
    <source>
        <dbReference type="ARBA" id="ARBA00022692"/>
    </source>
</evidence>
<keyword evidence="3 5" id="KW-1133">Transmembrane helix</keyword>
<feature type="transmembrane region" description="Helical" evidence="5">
    <location>
        <begin position="290"/>
        <end position="311"/>
    </location>
</feature>
<proteinExistence type="predicted"/>
<evidence type="ECO:0000256" key="1">
    <source>
        <dbReference type="ARBA" id="ARBA00004141"/>
    </source>
</evidence>
<feature type="transmembrane region" description="Helical" evidence="5">
    <location>
        <begin position="376"/>
        <end position="399"/>
    </location>
</feature>
<evidence type="ECO:0000256" key="4">
    <source>
        <dbReference type="ARBA" id="ARBA00023136"/>
    </source>
</evidence>
<dbReference type="PROSITE" id="PS50850">
    <property type="entry name" value="MFS"/>
    <property type="match status" value="1"/>
</dbReference>
<comment type="subcellular location">
    <subcellularLocation>
        <location evidence="1">Membrane</location>
        <topology evidence="1">Multi-pass membrane protein</topology>
    </subcellularLocation>
</comment>
<protein>
    <recommendedName>
        <fullName evidence="6">Major facilitator superfamily (MFS) profile domain-containing protein</fullName>
    </recommendedName>
</protein>
<feature type="transmembrane region" description="Helical" evidence="5">
    <location>
        <begin position="210"/>
        <end position="228"/>
    </location>
</feature>
<dbReference type="InterPro" id="IPR011701">
    <property type="entry name" value="MFS"/>
</dbReference>
<feature type="transmembrane region" description="Helical" evidence="5">
    <location>
        <begin position="125"/>
        <end position="142"/>
    </location>
</feature>
<dbReference type="PROSITE" id="PS00216">
    <property type="entry name" value="SUGAR_TRANSPORT_1"/>
    <property type="match status" value="1"/>
</dbReference>
<evidence type="ECO:0000256" key="3">
    <source>
        <dbReference type="ARBA" id="ARBA00022989"/>
    </source>
</evidence>
<dbReference type="InterPro" id="IPR036259">
    <property type="entry name" value="MFS_trans_sf"/>
</dbReference>
<dbReference type="InterPro" id="IPR005829">
    <property type="entry name" value="Sugar_transporter_CS"/>
</dbReference>
<reference evidence="7" key="2">
    <citation type="submission" date="2022-06" db="UniProtKB">
        <authorList>
            <consortium name="EnsemblMetazoa"/>
        </authorList>
    </citation>
    <scope>IDENTIFICATION</scope>
    <source>
        <strain evidence="7">p50T (Dazao)</strain>
    </source>
</reference>
<dbReference type="InterPro" id="IPR020846">
    <property type="entry name" value="MFS_dom"/>
</dbReference>
<dbReference type="Pfam" id="PF07690">
    <property type="entry name" value="MFS_1"/>
    <property type="match status" value="1"/>
</dbReference>
<dbReference type="SUPFAM" id="SSF103473">
    <property type="entry name" value="MFS general substrate transporter"/>
    <property type="match status" value="1"/>
</dbReference>
<name>A0A8R2HQ37_BOMMO</name>
<dbReference type="EnsemblMetazoa" id="XM_021348133.2">
    <property type="protein sequence ID" value="XP_021203808.1"/>
    <property type="gene ID" value="LOC101741063"/>
</dbReference>
<dbReference type="RefSeq" id="XP_062527930.1">
    <property type="nucleotide sequence ID" value="XM_062671946.1"/>
</dbReference>
<keyword evidence="4 5" id="KW-0472">Membrane</keyword>
<feature type="transmembrane region" description="Helical" evidence="5">
    <location>
        <begin position="96"/>
        <end position="113"/>
    </location>
</feature>
<evidence type="ECO:0000256" key="5">
    <source>
        <dbReference type="SAM" id="Phobius"/>
    </source>
</evidence>
<evidence type="ECO:0000259" key="6">
    <source>
        <dbReference type="PROSITE" id="PS50850"/>
    </source>
</evidence>
<keyword evidence="8" id="KW-1185">Reference proteome</keyword>
<organism evidence="7 8">
    <name type="scientific">Bombyx mori</name>
    <name type="common">Silk moth</name>
    <dbReference type="NCBI Taxonomy" id="7091"/>
    <lineage>
        <taxon>Eukaryota</taxon>
        <taxon>Metazoa</taxon>
        <taxon>Ecdysozoa</taxon>
        <taxon>Arthropoda</taxon>
        <taxon>Hexapoda</taxon>
        <taxon>Insecta</taxon>
        <taxon>Pterygota</taxon>
        <taxon>Neoptera</taxon>
        <taxon>Endopterygota</taxon>
        <taxon>Lepidoptera</taxon>
        <taxon>Glossata</taxon>
        <taxon>Ditrysia</taxon>
        <taxon>Bombycoidea</taxon>
        <taxon>Bombycidae</taxon>
        <taxon>Bombycinae</taxon>
        <taxon>Bombyx</taxon>
    </lineage>
</organism>
<feature type="transmembrane region" description="Helical" evidence="5">
    <location>
        <begin position="351"/>
        <end position="370"/>
    </location>
</feature>
<evidence type="ECO:0000313" key="7">
    <source>
        <dbReference type="EnsemblMetazoa" id="XP_021203808.1"/>
    </source>
</evidence>
<dbReference type="RefSeq" id="XP_062527929.1">
    <property type="nucleotide sequence ID" value="XM_062671945.1"/>
</dbReference>